<keyword evidence="3" id="KW-1185">Reference proteome</keyword>
<gene>
    <name evidence="2" type="ORF">M6B38_419390</name>
</gene>
<evidence type="ECO:0000256" key="1">
    <source>
        <dbReference type="SAM" id="MobiDB-lite"/>
    </source>
</evidence>
<dbReference type="EMBL" id="JANAVB010028398">
    <property type="protein sequence ID" value="KAJ6816044.1"/>
    <property type="molecule type" value="Genomic_DNA"/>
</dbReference>
<feature type="region of interest" description="Disordered" evidence="1">
    <location>
        <begin position="1"/>
        <end position="48"/>
    </location>
</feature>
<sequence length="265" mass="28477">MTEGVARRGQAVQISPARRAGCARMAARTRRREDGGSLRRHGVGAGGGSGANLRRIIRLGNSARGWRWVPGGYDTRLGGRSTQELSGAVHELRRAARRGVRLGAVVDAGAARRETGEGPDSLFLQHFAVVVWLSVTGNDLGGWPENWGGYAGGRQVVGREVGRCMGRNVEGGVVASQWFCGDGSGVGCWHQIGAATVVVRHWWLQWLLLMVAVDAMVVTVLWDVGEGGGCQERVGLCWGGDDDEDGGRERWRGALPESRGCRVRI</sequence>
<protein>
    <submittedName>
        <fullName evidence="2">Uncharacterized protein</fullName>
    </submittedName>
</protein>
<dbReference type="AlphaFoldDB" id="A0AAX6FI35"/>
<name>A0AAX6FI35_IRIPA</name>
<dbReference type="Proteomes" id="UP001140949">
    <property type="component" value="Unassembled WGS sequence"/>
</dbReference>
<proteinExistence type="predicted"/>
<accession>A0AAX6FI35</accession>
<feature type="compositionally biased region" description="Low complexity" evidence="1">
    <location>
        <begin position="17"/>
        <end position="26"/>
    </location>
</feature>
<evidence type="ECO:0000313" key="3">
    <source>
        <dbReference type="Proteomes" id="UP001140949"/>
    </source>
</evidence>
<evidence type="ECO:0000313" key="2">
    <source>
        <dbReference type="EMBL" id="KAJ6816044.1"/>
    </source>
</evidence>
<reference evidence="2" key="1">
    <citation type="journal article" date="2023" name="GigaByte">
        <title>Genome assembly of the bearded iris, Iris pallida Lam.</title>
        <authorList>
            <person name="Bruccoleri R.E."/>
            <person name="Oakeley E.J."/>
            <person name="Faust A.M.E."/>
            <person name="Altorfer M."/>
            <person name="Dessus-Babus S."/>
            <person name="Burckhardt D."/>
            <person name="Oertli M."/>
            <person name="Naumann U."/>
            <person name="Petersen F."/>
            <person name="Wong J."/>
        </authorList>
    </citation>
    <scope>NUCLEOTIDE SEQUENCE</scope>
    <source>
        <strain evidence="2">GSM-AAB239-AS_SAM_17_03QT</strain>
    </source>
</reference>
<comment type="caution">
    <text evidence="2">The sequence shown here is derived from an EMBL/GenBank/DDBJ whole genome shotgun (WGS) entry which is preliminary data.</text>
</comment>
<organism evidence="2 3">
    <name type="scientific">Iris pallida</name>
    <name type="common">Sweet iris</name>
    <dbReference type="NCBI Taxonomy" id="29817"/>
    <lineage>
        <taxon>Eukaryota</taxon>
        <taxon>Viridiplantae</taxon>
        <taxon>Streptophyta</taxon>
        <taxon>Embryophyta</taxon>
        <taxon>Tracheophyta</taxon>
        <taxon>Spermatophyta</taxon>
        <taxon>Magnoliopsida</taxon>
        <taxon>Liliopsida</taxon>
        <taxon>Asparagales</taxon>
        <taxon>Iridaceae</taxon>
        <taxon>Iridoideae</taxon>
        <taxon>Irideae</taxon>
        <taxon>Iris</taxon>
    </lineage>
</organism>
<reference evidence="2" key="2">
    <citation type="submission" date="2023-04" db="EMBL/GenBank/DDBJ databases">
        <authorList>
            <person name="Bruccoleri R.E."/>
            <person name="Oakeley E.J."/>
            <person name="Faust A.-M."/>
            <person name="Dessus-Babus S."/>
            <person name="Altorfer M."/>
            <person name="Burckhardt D."/>
            <person name="Oertli M."/>
            <person name="Naumann U."/>
            <person name="Petersen F."/>
            <person name="Wong J."/>
        </authorList>
    </citation>
    <scope>NUCLEOTIDE SEQUENCE</scope>
    <source>
        <strain evidence="2">GSM-AAB239-AS_SAM_17_03QT</strain>
        <tissue evidence="2">Leaf</tissue>
    </source>
</reference>